<dbReference type="GO" id="GO:0075713">
    <property type="term" value="P:establishment of integrated proviral latency"/>
    <property type="evidence" value="ECO:0007669"/>
    <property type="project" value="UniProtKB-KW"/>
</dbReference>
<dbReference type="GO" id="GO:0015074">
    <property type="term" value="P:DNA integration"/>
    <property type="evidence" value="ECO:0007669"/>
    <property type="project" value="UniProtKB-KW"/>
</dbReference>
<dbReference type="InterPro" id="IPR050808">
    <property type="entry name" value="Phage_Integrase"/>
</dbReference>
<dbReference type="InterPro" id="IPR011010">
    <property type="entry name" value="DNA_brk_join_enz"/>
</dbReference>
<proteinExistence type="inferred from homology"/>
<dbReference type="InterPro" id="IPR025166">
    <property type="entry name" value="Integrase_DNA_bind_dom"/>
</dbReference>
<evidence type="ECO:0000256" key="2">
    <source>
        <dbReference type="ARBA" id="ARBA00022908"/>
    </source>
</evidence>
<sequence length="434" mass="48335">MAVTKLSKTTIEAVQPGDRDIYLWDSALGRFGVRVTPAGARIYLIQYRAKMPAGVSKTRRLVIGHHGRPWTIDQARAEARQLLAKVDLTQDPFADREAARSTQAEAILQAVGRERDTVRNVVDRYIELRGSQSRSALETSRLLRRGPSTEWGDRHIGDVRRSDVADLIDKLSLRSPAIARSTFAVVRPFFSWCLERDLIERSPCDGFRAPPRPKPRERVLTNDELRLAWLGADRLSGTFGQIVKLLLLTGQRRGEVAGMLWSELDLEAGIWRLPGERTKNGRAHEVDLSRQALAIIKSVSRTGPHLFPGRGLETAATGFSATKRQLNRRVREAGALLPIDTDQPPMPSAATWRLHDLRRTAATGMAGMGVAPHVIERILNHVSGAQGGLIGVYQRHEYRPDRRAALFAWADRVEEIVSGQPAPSNVTHLAERRA</sequence>
<dbReference type="GO" id="GO:0046718">
    <property type="term" value="P:symbiont entry into host cell"/>
    <property type="evidence" value="ECO:0007669"/>
    <property type="project" value="UniProtKB-KW"/>
</dbReference>
<dbReference type="Pfam" id="PF00589">
    <property type="entry name" value="Phage_integrase"/>
    <property type="match status" value="1"/>
</dbReference>
<dbReference type="InterPro" id="IPR010998">
    <property type="entry name" value="Integrase_recombinase_N"/>
</dbReference>
<dbReference type="EMBL" id="MT144037">
    <property type="protein sequence ID" value="QJA47247.1"/>
    <property type="molecule type" value="Genomic_DNA"/>
</dbReference>
<gene>
    <name evidence="8" type="ORF">TM448A00633_0002</name>
</gene>
<feature type="domain" description="Tyr recombinase" evidence="7">
    <location>
        <begin position="215"/>
        <end position="408"/>
    </location>
</feature>
<keyword evidence="6" id="KW-1160">Virus entry into host cell</keyword>
<dbReference type="GO" id="GO:0003677">
    <property type="term" value="F:DNA binding"/>
    <property type="evidence" value="ECO:0007669"/>
    <property type="project" value="UniProtKB-KW"/>
</dbReference>
<dbReference type="AlphaFoldDB" id="A0A6H1ZIV4"/>
<dbReference type="Gene3D" id="1.10.443.10">
    <property type="entry name" value="Intergrase catalytic core"/>
    <property type="match status" value="1"/>
</dbReference>
<dbReference type="Gene3D" id="3.30.160.390">
    <property type="entry name" value="Integrase, DNA-binding domain"/>
    <property type="match status" value="1"/>
</dbReference>
<evidence type="ECO:0000259" key="7">
    <source>
        <dbReference type="PROSITE" id="PS51898"/>
    </source>
</evidence>
<dbReference type="CDD" id="cd00801">
    <property type="entry name" value="INT_P4_C"/>
    <property type="match status" value="1"/>
</dbReference>
<organism evidence="8">
    <name type="scientific">viral metagenome</name>
    <dbReference type="NCBI Taxonomy" id="1070528"/>
    <lineage>
        <taxon>unclassified sequences</taxon>
        <taxon>metagenomes</taxon>
        <taxon>organismal metagenomes</taxon>
    </lineage>
</organism>
<evidence type="ECO:0000256" key="1">
    <source>
        <dbReference type="ARBA" id="ARBA00008857"/>
    </source>
</evidence>
<dbReference type="Gene3D" id="1.10.150.130">
    <property type="match status" value="1"/>
</dbReference>
<comment type="similarity">
    <text evidence="1">Belongs to the 'phage' integrase family.</text>
</comment>
<dbReference type="GO" id="GO:0044826">
    <property type="term" value="P:viral genome integration into host DNA"/>
    <property type="evidence" value="ECO:0007669"/>
    <property type="project" value="UniProtKB-KW"/>
</dbReference>
<keyword evidence="2" id="KW-0229">DNA integration</keyword>
<name>A0A6H1ZIV4_9ZZZZ</name>
<dbReference type="PANTHER" id="PTHR30629">
    <property type="entry name" value="PROPHAGE INTEGRASE"/>
    <property type="match status" value="1"/>
</dbReference>
<dbReference type="PANTHER" id="PTHR30629:SF2">
    <property type="entry name" value="PROPHAGE INTEGRASE INTS-RELATED"/>
    <property type="match status" value="1"/>
</dbReference>
<evidence type="ECO:0000256" key="5">
    <source>
        <dbReference type="ARBA" id="ARBA00023195"/>
    </source>
</evidence>
<keyword evidence="4" id="KW-0233">DNA recombination</keyword>
<dbReference type="GO" id="GO:0006310">
    <property type="term" value="P:DNA recombination"/>
    <property type="evidence" value="ECO:0007669"/>
    <property type="project" value="UniProtKB-KW"/>
</dbReference>
<accession>A0A6H1ZIV4</accession>
<keyword evidence="5" id="KW-1179">Viral genome integration</keyword>
<dbReference type="InterPro" id="IPR038488">
    <property type="entry name" value="Integrase_DNA-bd_sf"/>
</dbReference>
<dbReference type="InterPro" id="IPR013762">
    <property type="entry name" value="Integrase-like_cat_sf"/>
</dbReference>
<keyword evidence="3" id="KW-0238">DNA-binding</keyword>
<dbReference type="InterPro" id="IPR002104">
    <property type="entry name" value="Integrase_catalytic"/>
</dbReference>
<reference evidence="8" key="1">
    <citation type="submission" date="2020-03" db="EMBL/GenBank/DDBJ databases">
        <title>The deep terrestrial virosphere.</title>
        <authorList>
            <person name="Holmfeldt K."/>
            <person name="Nilsson E."/>
            <person name="Simone D."/>
            <person name="Lopez-Fernandez M."/>
            <person name="Wu X."/>
            <person name="de Brujin I."/>
            <person name="Lundin D."/>
            <person name="Andersson A."/>
            <person name="Bertilsson S."/>
            <person name="Dopson M."/>
        </authorList>
    </citation>
    <scope>NUCLEOTIDE SEQUENCE</scope>
    <source>
        <strain evidence="8">TM448A00633</strain>
    </source>
</reference>
<dbReference type="PROSITE" id="PS51898">
    <property type="entry name" value="TYR_RECOMBINASE"/>
    <property type="match status" value="1"/>
</dbReference>
<evidence type="ECO:0000256" key="3">
    <source>
        <dbReference type="ARBA" id="ARBA00023125"/>
    </source>
</evidence>
<evidence type="ECO:0000256" key="4">
    <source>
        <dbReference type="ARBA" id="ARBA00023172"/>
    </source>
</evidence>
<dbReference type="Pfam" id="PF13356">
    <property type="entry name" value="Arm-DNA-bind_3"/>
    <property type="match status" value="1"/>
</dbReference>
<evidence type="ECO:0000313" key="8">
    <source>
        <dbReference type="EMBL" id="QJA47247.1"/>
    </source>
</evidence>
<dbReference type="SUPFAM" id="SSF56349">
    <property type="entry name" value="DNA breaking-rejoining enzymes"/>
    <property type="match status" value="1"/>
</dbReference>
<protein>
    <submittedName>
        <fullName evidence="8">Putative site-specific tyrosine recombinase</fullName>
    </submittedName>
</protein>
<evidence type="ECO:0000256" key="6">
    <source>
        <dbReference type="ARBA" id="ARBA00023296"/>
    </source>
</evidence>